<dbReference type="OrthoDB" id="9893603at2759"/>
<name>A0A210PRI2_MIZYE</name>
<dbReference type="InterPro" id="IPR000742">
    <property type="entry name" value="EGF"/>
</dbReference>
<feature type="transmembrane region" description="Helical" evidence="5">
    <location>
        <begin position="210"/>
        <end position="228"/>
    </location>
</feature>
<dbReference type="GO" id="GO:0007165">
    <property type="term" value="P:signal transduction"/>
    <property type="evidence" value="ECO:0007669"/>
    <property type="project" value="UniProtKB-ARBA"/>
</dbReference>
<dbReference type="InterPro" id="IPR019011">
    <property type="entry name" value="Cryptic/Cripto_CFC-dom"/>
</dbReference>
<keyword evidence="5" id="KW-0812">Transmembrane</keyword>
<evidence type="ECO:0000256" key="2">
    <source>
        <dbReference type="ARBA" id="ARBA00022536"/>
    </source>
</evidence>
<comment type="similarity">
    <text evidence="1">Belongs to the EGF-CFC (Cripto-1/FRL1/Cryptic) family.</text>
</comment>
<gene>
    <name evidence="7" type="ORF">KP79_PYT08115</name>
</gene>
<reference evidence="7 8" key="1">
    <citation type="journal article" date="2017" name="Nat. Ecol. Evol.">
        <title>Scallop genome provides insights into evolution of bilaterian karyotype and development.</title>
        <authorList>
            <person name="Wang S."/>
            <person name="Zhang J."/>
            <person name="Jiao W."/>
            <person name="Li J."/>
            <person name="Xun X."/>
            <person name="Sun Y."/>
            <person name="Guo X."/>
            <person name="Huan P."/>
            <person name="Dong B."/>
            <person name="Zhang L."/>
            <person name="Hu X."/>
            <person name="Sun X."/>
            <person name="Wang J."/>
            <person name="Zhao C."/>
            <person name="Wang Y."/>
            <person name="Wang D."/>
            <person name="Huang X."/>
            <person name="Wang R."/>
            <person name="Lv J."/>
            <person name="Li Y."/>
            <person name="Zhang Z."/>
            <person name="Liu B."/>
            <person name="Lu W."/>
            <person name="Hui Y."/>
            <person name="Liang J."/>
            <person name="Zhou Z."/>
            <person name="Hou R."/>
            <person name="Li X."/>
            <person name="Liu Y."/>
            <person name="Li H."/>
            <person name="Ning X."/>
            <person name="Lin Y."/>
            <person name="Zhao L."/>
            <person name="Xing Q."/>
            <person name="Dou J."/>
            <person name="Li Y."/>
            <person name="Mao J."/>
            <person name="Guo H."/>
            <person name="Dou H."/>
            <person name="Li T."/>
            <person name="Mu C."/>
            <person name="Jiang W."/>
            <person name="Fu Q."/>
            <person name="Fu X."/>
            <person name="Miao Y."/>
            <person name="Liu J."/>
            <person name="Yu Q."/>
            <person name="Li R."/>
            <person name="Liao H."/>
            <person name="Li X."/>
            <person name="Kong Y."/>
            <person name="Jiang Z."/>
            <person name="Chourrout D."/>
            <person name="Li R."/>
            <person name="Bao Z."/>
        </authorList>
    </citation>
    <scope>NUCLEOTIDE SEQUENCE [LARGE SCALE GENOMIC DNA]</scope>
    <source>
        <strain evidence="7 8">PY_sf001</strain>
    </source>
</reference>
<evidence type="ECO:0000256" key="4">
    <source>
        <dbReference type="ARBA" id="ARBA00023180"/>
    </source>
</evidence>
<keyword evidence="4" id="KW-0325">Glycoprotein</keyword>
<evidence type="ECO:0000256" key="1">
    <source>
        <dbReference type="ARBA" id="ARBA00007384"/>
    </source>
</evidence>
<keyword evidence="5" id="KW-0472">Membrane</keyword>
<dbReference type="EMBL" id="NEDP02005544">
    <property type="protein sequence ID" value="OWF39099.1"/>
    <property type="molecule type" value="Genomic_DNA"/>
</dbReference>
<keyword evidence="8" id="KW-1185">Reference proteome</keyword>
<dbReference type="PROSITE" id="PS00022">
    <property type="entry name" value="EGF_1"/>
    <property type="match status" value="1"/>
</dbReference>
<dbReference type="AlphaFoldDB" id="A0A210PRI2"/>
<keyword evidence="2" id="KW-0245">EGF-like domain</keyword>
<dbReference type="SUPFAM" id="SSF57196">
    <property type="entry name" value="EGF/Laminin"/>
    <property type="match status" value="1"/>
</dbReference>
<sequence length="231" mass="26020">MEFKNAIIMCLQVIIAINSMVGGTYITDNEKNKVTLKKKNGQAKPLNEAGQSSPQHNEVERISLLGNGATDNTVKTGNCCKNGGRCILNNFCHCRKNFYGRYCQYEYKNRSCGELKSGHFIRSDCDLCRCFDGYMYCIPRIYPGCEDEGLVDHSKKIDPFKGKDIEIIPDVIDGKSMNLRTFDTDKDYAYYYNDYDGTDSSMASHLTGSYVTIVILLPVLVFCGIGVFEVY</sequence>
<dbReference type="Pfam" id="PF09443">
    <property type="entry name" value="CFC"/>
    <property type="match status" value="1"/>
</dbReference>
<feature type="transmembrane region" description="Helical" evidence="5">
    <location>
        <begin position="6"/>
        <end position="27"/>
    </location>
</feature>
<evidence type="ECO:0000256" key="5">
    <source>
        <dbReference type="SAM" id="Phobius"/>
    </source>
</evidence>
<keyword evidence="5" id="KW-1133">Transmembrane helix</keyword>
<protein>
    <submittedName>
        <fullName evidence="7">Teratocarcinoma-derived growth factor</fullName>
    </submittedName>
</protein>
<feature type="domain" description="EGF-like" evidence="6">
    <location>
        <begin position="92"/>
        <end position="103"/>
    </location>
</feature>
<evidence type="ECO:0000256" key="3">
    <source>
        <dbReference type="ARBA" id="ARBA00023157"/>
    </source>
</evidence>
<evidence type="ECO:0000313" key="7">
    <source>
        <dbReference type="EMBL" id="OWF39099.1"/>
    </source>
</evidence>
<dbReference type="STRING" id="6573.A0A210PRI2"/>
<dbReference type="Proteomes" id="UP000242188">
    <property type="component" value="Unassembled WGS sequence"/>
</dbReference>
<evidence type="ECO:0000313" key="8">
    <source>
        <dbReference type="Proteomes" id="UP000242188"/>
    </source>
</evidence>
<evidence type="ECO:0000259" key="6">
    <source>
        <dbReference type="PROSITE" id="PS00022"/>
    </source>
</evidence>
<keyword evidence="3" id="KW-1015">Disulfide bond</keyword>
<organism evidence="7 8">
    <name type="scientific">Mizuhopecten yessoensis</name>
    <name type="common">Japanese scallop</name>
    <name type="synonym">Patinopecten yessoensis</name>
    <dbReference type="NCBI Taxonomy" id="6573"/>
    <lineage>
        <taxon>Eukaryota</taxon>
        <taxon>Metazoa</taxon>
        <taxon>Spiralia</taxon>
        <taxon>Lophotrochozoa</taxon>
        <taxon>Mollusca</taxon>
        <taxon>Bivalvia</taxon>
        <taxon>Autobranchia</taxon>
        <taxon>Pteriomorphia</taxon>
        <taxon>Pectinida</taxon>
        <taxon>Pectinoidea</taxon>
        <taxon>Pectinidae</taxon>
        <taxon>Mizuhopecten</taxon>
    </lineage>
</organism>
<comment type="caution">
    <text evidence="7">The sequence shown here is derived from an EMBL/GenBank/DDBJ whole genome shotgun (WGS) entry which is preliminary data.</text>
</comment>
<proteinExistence type="inferred from homology"/>
<accession>A0A210PRI2</accession>